<name>A0A1H8PJA4_9GAMM</name>
<evidence type="ECO:0000256" key="1">
    <source>
        <dbReference type="SAM" id="Coils"/>
    </source>
</evidence>
<dbReference type="Pfam" id="PF13148">
    <property type="entry name" value="DUF3987"/>
    <property type="match status" value="1"/>
</dbReference>
<dbReference type="EMBL" id="FODB01000088">
    <property type="protein sequence ID" value="SEO42005.1"/>
    <property type="molecule type" value="Genomic_DNA"/>
</dbReference>
<dbReference type="STRING" id="77097.SAMN04490369_10889"/>
<evidence type="ECO:0000313" key="3">
    <source>
        <dbReference type="EMBL" id="SEO42005.1"/>
    </source>
</evidence>
<dbReference type="OrthoDB" id="9067983at2"/>
<dbReference type="InterPro" id="IPR025048">
    <property type="entry name" value="DUF3987"/>
</dbReference>
<keyword evidence="1" id="KW-0175">Coiled coil</keyword>
<dbReference type="KEGG" id="hmd:CTT34_13885"/>
<organism evidence="3 4">
    <name type="scientific">Vreelandella aquamarina</name>
    <dbReference type="NCBI Taxonomy" id="77097"/>
    <lineage>
        <taxon>Bacteria</taxon>
        <taxon>Pseudomonadati</taxon>
        <taxon>Pseudomonadota</taxon>
        <taxon>Gammaproteobacteria</taxon>
        <taxon>Oceanospirillales</taxon>
        <taxon>Halomonadaceae</taxon>
        <taxon>Vreelandella</taxon>
    </lineage>
</organism>
<protein>
    <submittedName>
        <fullName evidence="2">DUF3987 domain-containing protein</fullName>
    </submittedName>
</protein>
<accession>A0A1H8PJA4</accession>
<dbReference type="RefSeq" id="WP_089676082.1">
    <property type="nucleotide sequence ID" value="NZ_CP024621.1"/>
</dbReference>
<evidence type="ECO:0000313" key="5">
    <source>
        <dbReference type="Proteomes" id="UP000463949"/>
    </source>
</evidence>
<reference evidence="2 5" key="2">
    <citation type="submission" date="2017-10" db="EMBL/GenBank/DDBJ databases">
        <title>Coral associated bacteria.</title>
        <authorList>
            <person name="Wang X."/>
        </authorList>
    </citation>
    <scope>NUCLEOTIDE SEQUENCE [LARGE SCALE GENOMIC DNA]</scope>
    <source>
        <strain evidence="2 5">SCSIO 43005</strain>
    </source>
</reference>
<evidence type="ECO:0000313" key="4">
    <source>
        <dbReference type="Proteomes" id="UP000199493"/>
    </source>
</evidence>
<gene>
    <name evidence="2" type="ORF">CTT34_13885</name>
    <name evidence="3" type="ORF">SAMN04490369_10889</name>
</gene>
<dbReference type="Proteomes" id="UP000199493">
    <property type="component" value="Unassembled WGS sequence"/>
</dbReference>
<sequence>MSYLFYPILPAPGSFNPQRVASTLLWRSSNELSQNCQVSQDLTTLTLLAGVSIVAQGRYDLRMPFGAIKPTSINVLGVAGSGEGKSPLFDKVLHPIQEEQRRQRKEWRKQLDTYQGELEEWRTEEKVLTQSIYRKRTKGGTAERERQLLQELHQRRPQLPREFRLLYDDTSPEALFSGLDKRVPSAALATDEAELFFKGPMNRARSHINSLWSGGSTIITRATKEDIALDDVRLMLLLMVQPGILDNYIEAQGRQARDSGMLARFLVCAPLPTRGQRLHSQQSSSTWDAWEQAEVRLTTLMRENLILTNEPDTPREVLEFTPEGAACWIQMANEIEQQMRPGGCFEACPDHGSKLAENVARVAALIHLLEEYDGGITQETVLMAMDISLYYSGHFMQVFMPPPQEEQDAQRLNEWFNELRQFGWRIIRYNEVRQRGPRPLRDKKRLKAALDVLLNHQQVAVFTLNRTRHIDIAPWLGPQNPSIY</sequence>
<dbReference type="Proteomes" id="UP000463949">
    <property type="component" value="Chromosome"/>
</dbReference>
<evidence type="ECO:0000313" key="2">
    <source>
        <dbReference type="EMBL" id="QHD50696.1"/>
    </source>
</evidence>
<proteinExistence type="predicted"/>
<accession>A0A857GQE5</accession>
<dbReference type="EMBL" id="CP024621">
    <property type="protein sequence ID" value="QHD50696.1"/>
    <property type="molecule type" value="Genomic_DNA"/>
</dbReference>
<dbReference type="AlphaFoldDB" id="A0A1H8PJA4"/>
<feature type="coiled-coil region" evidence="1">
    <location>
        <begin position="97"/>
        <end position="124"/>
    </location>
</feature>
<reference evidence="3 4" key="1">
    <citation type="submission" date="2016-10" db="EMBL/GenBank/DDBJ databases">
        <authorList>
            <person name="de Groot N.N."/>
        </authorList>
    </citation>
    <scope>NUCLEOTIDE SEQUENCE [LARGE SCALE GENOMIC DNA]</scope>
    <source>
        <strain evidence="3 4">558</strain>
    </source>
</reference>